<dbReference type="InterPro" id="IPR046366">
    <property type="entry name" value="MPAB"/>
</dbReference>
<gene>
    <name evidence="2" type="ORF">R3P96_00395</name>
</gene>
<evidence type="ECO:0000259" key="1">
    <source>
        <dbReference type="Pfam" id="PF09995"/>
    </source>
</evidence>
<dbReference type="RefSeq" id="WP_317562694.1">
    <property type="nucleotide sequence ID" value="NZ_JAWLJX010000001.1"/>
</dbReference>
<feature type="domain" description="ER-bound oxygenase mpaB/mpaB'/Rubber oxygenase catalytic" evidence="1">
    <location>
        <begin position="44"/>
        <end position="249"/>
    </location>
</feature>
<reference evidence="2 3" key="1">
    <citation type="submission" date="2023-10" db="EMBL/GenBank/DDBJ databases">
        <title>Development of a sustainable strategy for remediation of hydrocarbon-contaminated territories based on the waste exchange concept.</title>
        <authorList>
            <person name="Krivoruchko A."/>
        </authorList>
    </citation>
    <scope>NUCLEOTIDE SEQUENCE [LARGE SCALE GENOMIC DNA]</scope>
    <source>
        <strain evidence="2 3">IEGM 1323</strain>
    </source>
</reference>
<protein>
    <submittedName>
        <fullName evidence="2">Oxygenase MpaB family protein</fullName>
        <ecNumber evidence="2">1.-.-.-</ecNumber>
    </submittedName>
</protein>
<sequence length="297" mass="33859">MVRLRPGFTVGRTIRALDEVGDADEIARCSLVVLQGNPVLTYALFTVAFIEQVAIPTMARTLYRRDTGDIMVFPARRNADTIVFFGQLLDHGPTSTVGRAWIERLNQIHSHFPLRNDDSLYTLSTLALDPHQMTTALGRSPFTSAQLEAQWHFWRAVAQEQKIANIPVSRELMQRWRVEYEEREFATSFEGRQVARSLIDDFARSALPVPLRRYATQIISAICPPRVRDVHELPEPRRAIRWALRALVVAYSLSTPLRLVDLDRSFVRQFGGEWIDPSDPATVGYRKNREHGHRAGA</sequence>
<evidence type="ECO:0000313" key="3">
    <source>
        <dbReference type="Proteomes" id="UP001185755"/>
    </source>
</evidence>
<dbReference type="Pfam" id="PF09995">
    <property type="entry name" value="MPAB_Lcp_cat"/>
    <property type="match status" value="1"/>
</dbReference>
<dbReference type="InterPro" id="IPR018713">
    <property type="entry name" value="MPAB/Lcp_cat_dom"/>
</dbReference>
<dbReference type="EC" id="1.-.-.-" evidence="2"/>
<keyword evidence="2" id="KW-0560">Oxidoreductase</keyword>
<dbReference type="Proteomes" id="UP001185755">
    <property type="component" value="Unassembled WGS sequence"/>
</dbReference>
<comment type="caution">
    <text evidence="2">The sequence shown here is derived from an EMBL/GenBank/DDBJ whole genome shotgun (WGS) entry which is preliminary data.</text>
</comment>
<dbReference type="PANTHER" id="PTHR36124:SF1">
    <property type="entry name" value="ER-BOUND OXYGENASE MPAB_MPAB'_RUBBER OXYGENASE CATALYTIC DOMAIN-CONTAINING PROTEIN"/>
    <property type="match status" value="1"/>
</dbReference>
<dbReference type="GO" id="GO:0016491">
    <property type="term" value="F:oxidoreductase activity"/>
    <property type="evidence" value="ECO:0007669"/>
    <property type="project" value="UniProtKB-KW"/>
</dbReference>
<evidence type="ECO:0000313" key="2">
    <source>
        <dbReference type="EMBL" id="MDV6259790.1"/>
    </source>
</evidence>
<organism evidence="2 3">
    <name type="scientific">Rhodococcoides yunnanense</name>
    <dbReference type="NCBI Taxonomy" id="278209"/>
    <lineage>
        <taxon>Bacteria</taxon>
        <taxon>Bacillati</taxon>
        <taxon>Actinomycetota</taxon>
        <taxon>Actinomycetes</taxon>
        <taxon>Mycobacteriales</taxon>
        <taxon>Nocardiaceae</taxon>
        <taxon>Rhodococcoides</taxon>
    </lineage>
</organism>
<accession>A0ABU4B6H4</accession>
<keyword evidence="3" id="KW-1185">Reference proteome</keyword>
<proteinExistence type="predicted"/>
<name>A0ABU4B6H4_9NOCA</name>
<dbReference type="PANTHER" id="PTHR36124">
    <property type="match status" value="1"/>
</dbReference>
<dbReference type="EMBL" id="JAWLJX010000001">
    <property type="protein sequence ID" value="MDV6259790.1"/>
    <property type="molecule type" value="Genomic_DNA"/>
</dbReference>